<keyword evidence="16" id="KW-1185">Reference proteome</keyword>
<proteinExistence type="inferred from homology"/>
<comment type="subcellular location">
    <subcellularLocation>
        <location evidence="2">Secreted</location>
    </subcellularLocation>
</comment>
<dbReference type="SUPFAM" id="SSF53187">
    <property type="entry name" value="Zn-dependent exopeptidases"/>
    <property type="match status" value="1"/>
</dbReference>
<dbReference type="InterPro" id="IPR037457">
    <property type="entry name" value="M28_QC"/>
</dbReference>
<name>A0A9P0FP77_CHRIL</name>
<gene>
    <name evidence="15" type="ORF">CINC_LOCUS854</name>
</gene>
<feature type="signal peptide" evidence="13">
    <location>
        <begin position="1"/>
        <end position="20"/>
    </location>
</feature>
<dbReference type="Gene3D" id="3.40.630.10">
    <property type="entry name" value="Zn peptidases"/>
    <property type="match status" value="1"/>
</dbReference>
<evidence type="ECO:0000313" key="15">
    <source>
        <dbReference type="EMBL" id="CAH0579020.1"/>
    </source>
</evidence>
<evidence type="ECO:0000313" key="16">
    <source>
        <dbReference type="Proteomes" id="UP001154114"/>
    </source>
</evidence>
<comment type="function">
    <text evidence="12">Acts as a glutaminyl-peptide cyclotransferase. Responsible for the biosynthesis of pyroglutamyl peptides. Might be more efficient in the conversion of tri and tetrapeptides in vitro. Might have a relative preference for substrates containing hydrophobic amino acids in vitro.</text>
</comment>
<evidence type="ECO:0000256" key="7">
    <source>
        <dbReference type="ARBA" id="ARBA00022679"/>
    </source>
</evidence>
<dbReference type="GO" id="GO:0008270">
    <property type="term" value="F:zinc ion binding"/>
    <property type="evidence" value="ECO:0007669"/>
    <property type="project" value="TreeGrafter"/>
</dbReference>
<evidence type="ECO:0000259" key="14">
    <source>
        <dbReference type="Pfam" id="PF04389"/>
    </source>
</evidence>
<comment type="similarity">
    <text evidence="3">Belongs to the glutaminyl-peptide cyclotransferase family.</text>
</comment>
<evidence type="ECO:0000256" key="5">
    <source>
        <dbReference type="ARBA" id="ARBA00016861"/>
    </source>
</evidence>
<keyword evidence="13" id="KW-0732">Signal</keyword>
<dbReference type="PANTHER" id="PTHR12283:SF6">
    <property type="entry name" value="GLUTAMINYL-PEPTIDE CYCLOTRANSFERASE-RELATED"/>
    <property type="match status" value="1"/>
</dbReference>
<dbReference type="OrthoDB" id="3907302at2759"/>
<evidence type="ECO:0000256" key="1">
    <source>
        <dbReference type="ARBA" id="ARBA00000001"/>
    </source>
</evidence>
<organism evidence="15 16">
    <name type="scientific">Chrysodeixis includens</name>
    <name type="common">Soybean looper</name>
    <name type="synonym">Pseudoplusia includens</name>
    <dbReference type="NCBI Taxonomy" id="689277"/>
    <lineage>
        <taxon>Eukaryota</taxon>
        <taxon>Metazoa</taxon>
        <taxon>Ecdysozoa</taxon>
        <taxon>Arthropoda</taxon>
        <taxon>Hexapoda</taxon>
        <taxon>Insecta</taxon>
        <taxon>Pterygota</taxon>
        <taxon>Neoptera</taxon>
        <taxon>Endopterygota</taxon>
        <taxon>Lepidoptera</taxon>
        <taxon>Glossata</taxon>
        <taxon>Ditrysia</taxon>
        <taxon>Noctuoidea</taxon>
        <taxon>Noctuidae</taxon>
        <taxon>Plusiinae</taxon>
        <taxon>Chrysodeixis</taxon>
    </lineage>
</organism>
<evidence type="ECO:0000256" key="3">
    <source>
        <dbReference type="ARBA" id="ARBA00006014"/>
    </source>
</evidence>
<evidence type="ECO:0000256" key="6">
    <source>
        <dbReference type="ARBA" id="ARBA00022525"/>
    </source>
</evidence>
<evidence type="ECO:0000256" key="13">
    <source>
        <dbReference type="SAM" id="SignalP"/>
    </source>
</evidence>
<dbReference type="PANTHER" id="PTHR12283">
    <property type="entry name" value="GLUTAMINYL-PEPTIDE CYCLOTRANSFERASE"/>
    <property type="match status" value="1"/>
</dbReference>
<keyword evidence="11" id="KW-0012">Acyltransferase</keyword>
<dbReference type="EMBL" id="LR824013">
    <property type="protein sequence ID" value="CAH0579020.1"/>
    <property type="molecule type" value="Genomic_DNA"/>
</dbReference>
<dbReference type="EC" id="2.3.2.5" evidence="4"/>
<accession>A0A9P0FP77</accession>
<reference evidence="15" key="1">
    <citation type="submission" date="2021-12" db="EMBL/GenBank/DDBJ databases">
        <authorList>
            <person name="King R."/>
        </authorList>
    </citation>
    <scope>NUCLEOTIDE SEQUENCE</scope>
</reference>
<dbReference type="Proteomes" id="UP001154114">
    <property type="component" value="Chromosome 10"/>
</dbReference>
<dbReference type="FunFam" id="3.40.630.10:FF:000029">
    <property type="entry name" value="Glutaminyl-peptide cyclotransferase"/>
    <property type="match status" value="1"/>
</dbReference>
<evidence type="ECO:0000256" key="2">
    <source>
        <dbReference type="ARBA" id="ARBA00004613"/>
    </source>
</evidence>
<feature type="chain" id="PRO_5040148035" description="Glutaminyl-peptide cyclotransferase" evidence="13">
    <location>
        <begin position="21"/>
        <end position="348"/>
    </location>
</feature>
<evidence type="ECO:0000256" key="11">
    <source>
        <dbReference type="ARBA" id="ARBA00023315"/>
    </source>
</evidence>
<dbReference type="GO" id="GO:0016603">
    <property type="term" value="F:glutaminyl-peptide cyclotransferase activity"/>
    <property type="evidence" value="ECO:0007669"/>
    <property type="project" value="UniProtKB-EC"/>
</dbReference>
<protein>
    <recommendedName>
        <fullName evidence="5">Glutaminyl-peptide cyclotransferase</fullName>
        <ecNumber evidence="4">2.3.2.5</ecNumber>
    </recommendedName>
</protein>
<evidence type="ECO:0000256" key="8">
    <source>
        <dbReference type="ARBA" id="ARBA00022723"/>
    </source>
</evidence>
<keyword evidence="10" id="KW-1015">Disulfide bond</keyword>
<dbReference type="Pfam" id="PF04389">
    <property type="entry name" value="Peptidase_M28"/>
    <property type="match status" value="1"/>
</dbReference>
<dbReference type="CDD" id="cd03880">
    <property type="entry name" value="M28_QC_like"/>
    <property type="match status" value="1"/>
</dbReference>
<comment type="catalytic activity">
    <reaction evidence="1">
        <text>N-terminal L-glutaminyl-[peptide] = N-terminal 5-oxo-L-prolyl-[peptide] + NH4(+)</text>
        <dbReference type="Rhea" id="RHEA:23652"/>
        <dbReference type="Rhea" id="RHEA-COMP:11736"/>
        <dbReference type="Rhea" id="RHEA-COMP:11846"/>
        <dbReference type="ChEBI" id="CHEBI:28938"/>
        <dbReference type="ChEBI" id="CHEBI:64722"/>
        <dbReference type="ChEBI" id="CHEBI:87215"/>
        <dbReference type="EC" id="2.3.2.5"/>
    </reaction>
</comment>
<dbReference type="AlphaFoldDB" id="A0A9P0FP77"/>
<keyword evidence="9" id="KW-0862">Zinc</keyword>
<keyword evidence="6" id="KW-0964">Secreted</keyword>
<sequence length="348" mass="39906">MSKSLFYFVLAILSFTSVNSKKKIVSEGIKFYQEKNFHEAEELSDENVRALAALTDMKHFKIVLNEILVPRVVGTPNHDKVGSYISGQMRGLGWDVTENTFRDETPVFGTLTFKNIIAKLNPNAERFLVLACHYDSKYMREHVFVGATDSAVPCAMMINLAKVMSAKLEPLKSNRLSLMFIFFDGEEAFRQWGPKDSIYGARHLAQKWHDTEFKDGASHLKRMDVMVLLDLLGAPDPVFYSYFQSTEKWYVRLAVAEQRLAELDQFQAYSKGMAEQKYFRLKSSGAVIEDDHVPFMRKNVDILHVIPSPFPTVWHTPADDLSALDFKTIENLNKIMRIFVAEYLHIKP</sequence>
<evidence type="ECO:0000256" key="9">
    <source>
        <dbReference type="ARBA" id="ARBA00022833"/>
    </source>
</evidence>
<dbReference type="InterPro" id="IPR007484">
    <property type="entry name" value="Peptidase_M28"/>
</dbReference>
<evidence type="ECO:0000256" key="10">
    <source>
        <dbReference type="ARBA" id="ARBA00023157"/>
    </source>
</evidence>
<feature type="domain" description="Peptidase M28" evidence="14">
    <location>
        <begin position="115"/>
        <end position="337"/>
    </location>
</feature>
<dbReference type="InterPro" id="IPR040234">
    <property type="entry name" value="QC/QCL"/>
</dbReference>
<evidence type="ECO:0000256" key="4">
    <source>
        <dbReference type="ARBA" id="ARBA00012012"/>
    </source>
</evidence>
<keyword evidence="8" id="KW-0479">Metal-binding</keyword>
<evidence type="ECO:0000256" key="12">
    <source>
        <dbReference type="ARBA" id="ARBA00057903"/>
    </source>
</evidence>
<keyword evidence="7" id="KW-0808">Transferase</keyword>
<dbReference type="GO" id="GO:0005576">
    <property type="term" value="C:extracellular region"/>
    <property type="evidence" value="ECO:0007669"/>
    <property type="project" value="UniProtKB-SubCell"/>
</dbReference>